<keyword evidence="2" id="KW-1185">Reference proteome</keyword>
<comment type="caution">
    <text evidence="1">The sequence shown here is derived from an EMBL/GenBank/DDBJ whole genome shotgun (WGS) entry which is preliminary data.</text>
</comment>
<gene>
    <name evidence="1" type="ORF">QWY14_03165</name>
</gene>
<proteinExistence type="predicted"/>
<dbReference type="EMBL" id="JAUJWV010000001">
    <property type="protein sequence ID" value="MDN7240770.1"/>
    <property type="molecule type" value="Genomic_DNA"/>
</dbReference>
<reference evidence="1 2" key="1">
    <citation type="submission" date="2023-06" db="EMBL/GenBank/DDBJ databases">
        <title>Novel species in genus Planococcus.</title>
        <authorList>
            <person name="Ning S."/>
        </authorList>
    </citation>
    <scope>NUCLEOTIDE SEQUENCE [LARGE SCALE GENOMIC DNA]</scope>
    <source>
        <strain evidence="1 2">N028</strain>
    </source>
</reference>
<name>A0ABT8MZK3_9BACL</name>
<organism evidence="1 2">
    <name type="scientific">Planococcus shixiaomingii</name>
    <dbReference type="NCBI Taxonomy" id="3058393"/>
    <lineage>
        <taxon>Bacteria</taxon>
        <taxon>Bacillati</taxon>
        <taxon>Bacillota</taxon>
        <taxon>Bacilli</taxon>
        <taxon>Bacillales</taxon>
        <taxon>Caryophanaceae</taxon>
        <taxon>Planococcus</taxon>
    </lineage>
</organism>
<dbReference type="RefSeq" id="WP_301722662.1">
    <property type="nucleotide sequence ID" value="NZ_JAUJWV010000001.1"/>
</dbReference>
<sequence length="203" mass="23726">MVNSMIKALKEEVFETDITLEFTQFTREGDDLHVKCAVFSDLEGELLQGWSITCVDYEEYHFESKESYDLEEFEVRDDHIYLWDYTKPFTELYFKGETKQVKELIAALYLTHAELTERLLPFEKYINFKNGHIRILEELLASKSGLFAYAPEVLNDAYQVVLNEYGFRTTSLAMGSQSTGQVQLLRLRESYIVAKEFIATRAY</sequence>
<protein>
    <submittedName>
        <fullName evidence="1">Uncharacterized protein</fullName>
    </submittedName>
</protein>
<accession>A0ABT8MZK3</accession>
<dbReference type="Proteomes" id="UP001172055">
    <property type="component" value="Unassembled WGS sequence"/>
</dbReference>
<evidence type="ECO:0000313" key="2">
    <source>
        <dbReference type="Proteomes" id="UP001172055"/>
    </source>
</evidence>
<evidence type="ECO:0000313" key="1">
    <source>
        <dbReference type="EMBL" id="MDN7240770.1"/>
    </source>
</evidence>